<dbReference type="InterPro" id="IPR051617">
    <property type="entry name" value="UNC-93-like_regulator"/>
</dbReference>
<protein>
    <recommendedName>
        <fullName evidence="10">Duf895 domain membrane protein</fullName>
    </recommendedName>
</protein>
<feature type="transmembrane region" description="Helical" evidence="7">
    <location>
        <begin position="147"/>
        <end position="168"/>
    </location>
</feature>
<dbReference type="Pfam" id="PF07690">
    <property type="entry name" value="MFS_1"/>
    <property type="match status" value="1"/>
</dbReference>
<feature type="transmembrane region" description="Helical" evidence="7">
    <location>
        <begin position="21"/>
        <end position="41"/>
    </location>
</feature>
<organism evidence="8 9">
    <name type="scientific">Fusarium torreyae</name>
    <dbReference type="NCBI Taxonomy" id="1237075"/>
    <lineage>
        <taxon>Eukaryota</taxon>
        <taxon>Fungi</taxon>
        <taxon>Dikarya</taxon>
        <taxon>Ascomycota</taxon>
        <taxon>Pezizomycotina</taxon>
        <taxon>Sordariomycetes</taxon>
        <taxon>Hypocreomycetidae</taxon>
        <taxon>Hypocreales</taxon>
        <taxon>Nectriaceae</taxon>
        <taxon>Fusarium</taxon>
    </lineage>
</organism>
<evidence type="ECO:0000313" key="9">
    <source>
        <dbReference type="Proteomes" id="UP001152049"/>
    </source>
</evidence>
<feature type="transmembrane region" description="Helical" evidence="7">
    <location>
        <begin position="410"/>
        <end position="431"/>
    </location>
</feature>
<feature type="transmembrane region" description="Helical" evidence="7">
    <location>
        <begin position="108"/>
        <end position="127"/>
    </location>
</feature>
<evidence type="ECO:0000256" key="7">
    <source>
        <dbReference type="SAM" id="Phobius"/>
    </source>
</evidence>
<dbReference type="EMBL" id="JAOQAZ010000011">
    <property type="protein sequence ID" value="KAJ4263047.1"/>
    <property type="molecule type" value="Genomic_DNA"/>
</dbReference>
<feature type="transmembrane region" description="Helical" evidence="7">
    <location>
        <begin position="84"/>
        <end position="102"/>
    </location>
</feature>
<keyword evidence="2 7" id="KW-0812">Transmembrane</keyword>
<name>A0A9W8VEK5_9HYPO</name>
<reference evidence="8" key="1">
    <citation type="submission" date="2022-09" db="EMBL/GenBank/DDBJ databases">
        <title>Fusarium specimens isolated from Avocado Roots.</title>
        <authorList>
            <person name="Stajich J."/>
            <person name="Roper C."/>
            <person name="Heimlech-Rivalta G."/>
        </authorList>
    </citation>
    <scope>NUCLEOTIDE SEQUENCE</scope>
    <source>
        <strain evidence="8">CF00136</strain>
    </source>
</reference>
<dbReference type="SUPFAM" id="SSF103473">
    <property type="entry name" value="MFS general substrate transporter"/>
    <property type="match status" value="1"/>
</dbReference>
<evidence type="ECO:0008006" key="10">
    <source>
        <dbReference type="Google" id="ProtNLM"/>
    </source>
</evidence>
<dbReference type="PANTHER" id="PTHR23294">
    <property type="entry name" value="ET TRANSLATION PRODUCT-RELATED"/>
    <property type="match status" value="1"/>
</dbReference>
<evidence type="ECO:0000313" key="8">
    <source>
        <dbReference type="EMBL" id="KAJ4263047.1"/>
    </source>
</evidence>
<dbReference type="OrthoDB" id="196103at2759"/>
<dbReference type="InterPro" id="IPR036259">
    <property type="entry name" value="MFS_trans_sf"/>
</dbReference>
<keyword evidence="5" id="KW-0325">Glycoprotein</keyword>
<feature type="region of interest" description="Disordered" evidence="6">
    <location>
        <begin position="443"/>
        <end position="472"/>
    </location>
</feature>
<keyword evidence="3 7" id="KW-1133">Transmembrane helix</keyword>
<keyword evidence="9" id="KW-1185">Reference proteome</keyword>
<evidence type="ECO:0000256" key="4">
    <source>
        <dbReference type="ARBA" id="ARBA00023136"/>
    </source>
</evidence>
<evidence type="ECO:0000256" key="1">
    <source>
        <dbReference type="ARBA" id="ARBA00004141"/>
    </source>
</evidence>
<feature type="transmembrane region" description="Helical" evidence="7">
    <location>
        <begin position="53"/>
        <end position="72"/>
    </location>
</feature>
<dbReference type="AlphaFoldDB" id="A0A9W8VEK5"/>
<feature type="transmembrane region" description="Helical" evidence="7">
    <location>
        <begin position="183"/>
        <end position="203"/>
    </location>
</feature>
<dbReference type="GO" id="GO:0022857">
    <property type="term" value="F:transmembrane transporter activity"/>
    <property type="evidence" value="ECO:0007669"/>
    <property type="project" value="InterPro"/>
</dbReference>
<evidence type="ECO:0000256" key="3">
    <source>
        <dbReference type="ARBA" id="ARBA00022989"/>
    </source>
</evidence>
<dbReference type="GO" id="GO:0016020">
    <property type="term" value="C:membrane"/>
    <property type="evidence" value="ECO:0007669"/>
    <property type="project" value="UniProtKB-SubCell"/>
</dbReference>
<feature type="transmembrane region" description="Helical" evidence="7">
    <location>
        <begin position="377"/>
        <end position="398"/>
    </location>
</feature>
<evidence type="ECO:0000256" key="6">
    <source>
        <dbReference type="SAM" id="MobiDB-lite"/>
    </source>
</evidence>
<gene>
    <name evidence="8" type="ORF">NW762_006660</name>
</gene>
<keyword evidence="4 7" id="KW-0472">Membrane</keyword>
<proteinExistence type="predicted"/>
<evidence type="ECO:0000256" key="5">
    <source>
        <dbReference type="ARBA" id="ARBA00023180"/>
    </source>
</evidence>
<sequence>MVQGKSGTLYQQAHDVFRGTYVQAVLLGLVSFTQPGIWTAMNSLGAGGQAEPYVVNAANVITFVVMFALAPLASIAGNIIGLKWVVVFGTIGYVPYSAALYVNSMYGTQWFLIFGAVTCGISATALWTGEAAMAVGYPEMRRRGICIGIWLALGKLGSIIASAIQLGLNKDSSSQGSISSKTYLVLIGIQCIGLPLALLLAPVHKLVRSDGKKPDLGTTSRSFKAQVKGYLAQFRRREVALLIPAFITAQWGVTYQGNYLAAYFTVRARTLAGFLIAIVGAIVNVIVGWFLDTKLLRRSVQARGMWYFLLVLFTFVWIWNIVIQERWAKNAPDAIDWSGQNFRVGMAIFILYRIAYETVGLWLYWSLGTLDNNLGSITFSMAILRGGESLGSALAYAVGSVRSASLMTNLIVATVVFYAAVPFTTWAAHLVKDEEPRIEIEDECEVEAGPESSQSESDHPIETVATRVNAKA</sequence>
<feature type="transmembrane region" description="Helical" evidence="7">
    <location>
        <begin position="271"/>
        <end position="292"/>
    </location>
</feature>
<comment type="caution">
    <text evidence="8">The sequence shown here is derived from an EMBL/GenBank/DDBJ whole genome shotgun (WGS) entry which is preliminary data.</text>
</comment>
<evidence type="ECO:0000256" key="2">
    <source>
        <dbReference type="ARBA" id="ARBA00022692"/>
    </source>
</evidence>
<feature type="transmembrane region" description="Helical" evidence="7">
    <location>
        <begin position="342"/>
        <end position="365"/>
    </location>
</feature>
<dbReference type="PANTHER" id="PTHR23294:SF57">
    <property type="entry name" value="CINA C-TERMINAL DOMAIN-CONTAINING PROTEIN"/>
    <property type="match status" value="1"/>
</dbReference>
<dbReference type="InterPro" id="IPR011701">
    <property type="entry name" value="MFS"/>
</dbReference>
<dbReference type="Gene3D" id="1.20.1250.20">
    <property type="entry name" value="MFS general substrate transporter like domains"/>
    <property type="match status" value="1"/>
</dbReference>
<accession>A0A9W8VEK5</accession>
<feature type="transmembrane region" description="Helical" evidence="7">
    <location>
        <begin position="304"/>
        <end position="322"/>
    </location>
</feature>
<comment type="subcellular location">
    <subcellularLocation>
        <location evidence="1">Membrane</location>
        <topology evidence="1">Multi-pass membrane protein</topology>
    </subcellularLocation>
</comment>
<dbReference type="Proteomes" id="UP001152049">
    <property type="component" value="Unassembled WGS sequence"/>
</dbReference>